<dbReference type="GO" id="GO:0000160">
    <property type="term" value="P:phosphorelay signal transduction system"/>
    <property type="evidence" value="ECO:0007669"/>
    <property type="project" value="UniProtKB-KW"/>
</dbReference>
<protein>
    <recommendedName>
        <fullName evidence="5">Response regulatory domain-containing protein</fullName>
    </recommendedName>
</protein>
<evidence type="ECO:0000313" key="7">
    <source>
        <dbReference type="Proteomes" id="UP000231279"/>
    </source>
</evidence>
<dbReference type="AlphaFoldDB" id="A0A2G9G1V8"/>
<keyword evidence="4" id="KW-0597">Phosphoprotein</keyword>
<dbReference type="InterPro" id="IPR045279">
    <property type="entry name" value="ARR-like"/>
</dbReference>
<dbReference type="InterPro" id="IPR001789">
    <property type="entry name" value="Sig_transdc_resp-reg_receiver"/>
</dbReference>
<dbReference type="InterPro" id="IPR011006">
    <property type="entry name" value="CheY-like_superfamily"/>
</dbReference>
<gene>
    <name evidence="6" type="ORF">CDL12_28204</name>
</gene>
<keyword evidence="3" id="KW-0804">Transcription</keyword>
<name>A0A2G9G1V8_9LAMI</name>
<reference evidence="7" key="1">
    <citation type="journal article" date="2018" name="Gigascience">
        <title>Genome assembly of the Pink Ipe (Handroanthus impetiginosus, Bignoniaceae), a highly valued, ecologically keystone Neotropical timber forest tree.</title>
        <authorList>
            <person name="Silva-Junior O.B."/>
            <person name="Grattapaglia D."/>
            <person name="Novaes E."/>
            <person name="Collevatti R.G."/>
        </authorList>
    </citation>
    <scope>NUCLEOTIDE SEQUENCE [LARGE SCALE GENOMIC DNA]</scope>
    <source>
        <strain evidence="7">cv. UFG-1</strain>
    </source>
</reference>
<comment type="caution">
    <text evidence="6">The sequence shown here is derived from an EMBL/GenBank/DDBJ whole genome shotgun (WGS) entry which is preliminary data.</text>
</comment>
<evidence type="ECO:0000259" key="5">
    <source>
        <dbReference type="PROSITE" id="PS50110"/>
    </source>
</evidence>
<evidence type="ECO:0000256" key="2">
    <source>
        <dbReference type="ARBA" id="ARBA00023015"/>
    </source>
</evidence>
<dbReference type="EMBL" id="NKXS01007673">
    <property type="protein sequence ID" value="PIM99305.1"/>
    <property type="molecule type" value="Genomic_DNA"/>
</dbReference>
<organism evidence="6 7">
    <name type="scientific">Handroanthus impetiginosus</name>
    <dbReference type="NCBI Taxonomy" id="429701"/>
    <lineage>
        <taxon>Eukaryota</taxon>
        <taxon>Viridiplantae</taxon>
        <taxon>Streptophyta</taxon>
        <taxon>Embryophyta</taxon>
        <taxon>Tracheophyta</taxon>
        <taxon>Spermatophyta</taxon>
        <taxon>Magnoliopsida</taxon>
        <taxon>eudicotyledons</taxon>
        <taxon>Gunneridae</taxon>
        <taxon>Pentapetalae</taxon>
        <taxon>asterids</taxon>
        <taxon>lamiids</taxon>
        <taxon>Lamiales</taxon>
        <taxon>Bignoniaceae</taxon>
        <taxon>Crescentiina</taxon>
        <taxon>Tabebuia alliance</taxon>
        <taxon>Handroanthus</taxon>
    </lineage>
</organism>
<dbReference type="OrthoDB" id="60033at2759"/>
<dbReference type="PANTHER" id="PTHR43874:SF99">
    <property type="entry name" value="TWO-COMPONENT RESPONSE REGULATOR ARR16"/>
    <property type="match status" value="1"/>
</dbReference>
<dbReference type="PROSITE" id="PS50110">
    <property type="entry name" value="RESPONSE_REGULATORY"/>
    <property type="match status" value="1"/>
</dbReference>
<feature type="domain" description="Response regulatory" evidence="5">
    <location>
        <begin position="22"/>
        <end position="148"/>
    </location>
</feature>
<proteinExistence type="predicted"/>
<dbReference type="SUPFAM" id="SSF52172">
    <property type="entry name" value="CheY-like"/>
    <property type="match status" value="1"/>
</dbReference>
<keyword evidence="1" id="KW-0902">Two-component regulatory system</keyword>
<dbReference type="Pfam" id="PF00072">
    <property type="entry name" value="Response_reg"/>
    <property type="match status" value="1"/>
</dbReference>
<accession>A0A2G9G1V8</accession>
<evidence type="ECO:0000256" key="3">
    <source>
        <dbReference type="ARBA" id="ARBA00023163"/>
    </source>
</evidence>
<evidence type="ECO:0000313" key="6">
    <source>
        <dbReference type="EMBL" id="PIM99305.1"/>
    </source>
</evidence>
<dbReference type="PANTHER" id="PTHR43874">
    <property type="entry name" value="TWO-COMPONENT RESPONSE REGULATOR"/>
    <property type="match status" value="1"/>
</dbReference>
<keyword evidence="7" id="KW-1185">Reference proteome</keyword>
<dbReference type="Proteomes" id="UP000231279">
    <property type="component" value="Unassembled WGS sequence"/>
</dbReference>
<dbReference type="STRING" id="429701.A0A2G9G1V8"/>
<evidence type="ECO:0000256" key="1">
    <source>
        <dbReference type="ARBA" id="ARBA00023012"/>
    </source>
</evidence>
<sequence length="148" mass="16406">MEDSGSSSSKVKEVIVHEEKPHVLVVDDCSTTRLLNQVMFKTYSCKVTTAENGLKALEFLGLLDASPNLIQVPKVNMIITDYEMPGINGYELLKKIKESSSLKNVPVLIASSAFDRDLIKKCLEAGAQMCLRKPLKLPDVEKLIPLMQ</sequence>
<feature type="modified residue" description="4-aspartylphosphate" evidence="4">
    <location>
        <position position="81"/>
    </location>
</feature>
<keyword evidence="2" id="KW-0805">Transcription regulation</keyword>
<dbReference type="SMART" id="SM00448">
    <property type="entry name" value="REC"/>
    <property type="match status" value="1"/>
</dbReference>
<evidence type="ECO:0000256" key="4">
    <source>
        <dbReference type="PROSITE-ProRule" id="PRU00169"/>
    </source>
</evidence>
<dbReference type="GO" id="GO:0009736">
    <property type="term" value="P:cytokinin-activated signaling pathway"/>
    <property type="evidence" value="ECO:0007669"/>
    <property type="project" value="InterPro"/>
</dbReference>
<dbReference type="Gene3D" id="3.40.50.2300">
    <property type="match status" value="1"/>
</dbReference>